<reference evidence="1 2" key="1">
    <citation type="submission" date="2019-08" db="EMBL/GenBank/DDBJ databases">
        <authorList>
            <person name="Lei W."/>
        </authorList>
    </citation>
    <scope>NUCLEOTIDE SEQUENCE [LARGE SCALE GENOMIC DNA]</scope>
    <source>
        <strain evidence="1 2">CCUG 58627</strain>
    </source>
</reference>
<protein>
    <submittedName>
        <fullName evidence="1">Uncharacterized protein</fullName>
    </submittedName>
</protein>
<dbReference type="Proteomes" id="UP000320791">
    <property type="component" value="Unassembled WGS sequence"/>
</dbReference>
<sequence length="102" mass="11643">MRLVASKAMRQTVTKDMRQVVTKVMKQVVTKVLRDDRPKTPQLVFPFFVEVPNEEIPDDRRSTAAHNLSGTHTTCRRITRHLASQGISVQPRSNFLEPTPFA</sequence>
<dbReference type="EMBL" id="VOHM01000010">
    <property type="protein sequence ID" value="TWT25626.1"/>
    <property type="molecule type" value="Genomic_DNA"/>
</dbReference>
<proteinExistence type="predicted"/>
<dbReference type="AlphaFoldDB" id="A0A5C5UHW0"/>
<evidence type="ECO:0000313" key="1">
    <source>
        <dbReference type="EMBL" id="TWT25626.1"/>
    </source>
</evidence>
<evidence type="ECO:0000313" key="2">
    <source>
        <dbReference type="Proteomes" id="UP000320791"/>
    </source>
</evidence>
<gene>
    <name evidence="1" type="ORF">FRX94_05725</name>
</gene>
<accession>A0A5C5UHW0</accession>
<organism evidence="1 2">
    <name type="scientific">Corynebacterium canis</name>
    <dbReference type="NCBI Taxonomy" id="679663"/>
    <lineage>
        <taxon>Bacteria</taxon>
        <taxon>Bacillati</taxon>
        <taxon>Actinomycetota</taxon>
        <taxon>Actinomycetes</taxon>
        <taxon>Mycobacteriales</taxon>
        <taxon>Corynebacteriaceae</taxon>
        <taxon>Corynebacterium</taxon>
    </lineage>
</organism>
<comment type="caution">
    <text evidence="1">The sequence shown here is derived from an EMBL/GenBank/DDBJ whole genome shotgun (WGS) entry which is preliminary data.</text>
</comment>
<keyword evidence="2" id="KW-1185">Reference proteome</keyword>
<dbReference type="RefSeq" id="WP_146324174.1">
    <property type="nucleotide sequence ID" value="NZ_CP047080.1"/>
</dbReference>
<name>A0A5C5UHW0_9CORY</name>